<dbReference type="Proteomes" id="UP000008068">
    <property type="component" value="Unassembled WGS sequence"/>
</dbReference>
<keyword evidence="1" id="KW-0547">Nucleotide-binding</keyword>
<dbReference type="SUPFAM" id="SSF56112">
    <property type="entry name" value="Protein kinase-like (PK-like)"/>
    <property type="match status" value="1"/>
</dbReference>
<dbReference type="PROSITE" id="PS00107">
    <property type="entry name" value="PROTEIN_KINASE_ATP"/>
    <property type="match status" value="1"/>
</dbReference>
<dbReference type="FunCoup" id="G0NKA4">
    <property type="interactions" value="161"/>
</dbReference>
<dbReference type="STRING" id="135651.G0NKA4"/>
<name>G0NKA4_CAEBE</name>
<dbReference type="InterPro" id="IPR017441">
    <property type="entry name" value="Protein_kinase_ATP_BS"/>
</dbReference>
<dbReference type="InterPro" id="IPR050235">
    <property type="entry name" value="CK1_Ser-Thr_kinase"/>
</dbReference>
<keyword evidence="5" id="KW-1185">Reference proteome</keyword>
<evidence type="ECO:0000313" key="4">
    <source>
        <dbReference type="EMBL" id="EGT32842.1"/>
    </source>
</evidence>
<accession>G0NKA4</accession>
<dbReference type="eggNOG" id="KOG1164">
    <property type="taxonomic scope" value="Eukaryota"/>
</dbReference>
<evidence type="ECO:0000256" key="2">
    <source>
        <dbReference type="SAM" id="MobiDB-lite"/>
    </source>
</evidence>
<dbReference type="AlphaFoldDB" id="G0NKA4"/>
<dbReference type="Pfam" id="PF15998">
    <property type="entry name" value="DUF4773"/>
    <property type="match status" value="1"/>
</dbReference>
<feature type="compositionally biased region" description="Basic and acidic residues" evidence="2">
    <location>
        <begin position="43"/>
        <end position="62"/>
    </location>
</feature>
<dbReference type="OMA" id="MSDMAIM"/>
<dbReference type="PANTHER" id="PTHR11909">
    <property type="entry name" value="CASEIN KINASE-RELATED"/>
    <property type="match status" value="1"/>
</dbReference>
<evidence type="ECO:0000259" key="3">
    <source>
        <dbReference type="PROSITE" id="PS50011"/>
    </source>
</evidence>
<evidence type="ECO:0000256" key="1">
    <source>
        <dbReference type="PROSITE-ProRule" id="PRU10141"/>
    </source>
</evidence>
<proteinExistence type="predicted"/>
<dbReference type="Pfam" id="PF00069">
    <property type="entry name" value="Pkinase"/>
    <property type="match status" value="1"/>
</dbReference>
<feature type="region of interest" description="Disordered" evidence="2">
    <location>
        <begin position="39"/>
        <end position="63"/>
    </location>
</feature>
<dbReference type="InParanoid" id="G0NKA4"/>
<keyword evidence="1" id="KW-0067">ATP-binding</keyword>
<dbReference type="HOGENOM" id="CLU_019279_2_5_1"/>
<protein>
    <recommendedName>
        <fullName evidence="3">Protein kinase domain-containing protein</fullName>
    </recommendedName>
</protein>
<dbReference type="GO" id="GO:0004672">
    <property type="term" value="F:protein kinase activity"/>
    <property type="evidence" value="ECO:0007669"/>
    <property type="project" value="InterPro"/>
</dbReference>
<reference evidence="5" key="1">
    <citation type="submission" date="2011-07" db="EMBL/GenBank/DDBJ databases">
        <authorList>
            <consortium name="Caenorhabditis brenneri Sequencing and Analysis Consortium"/>
            <person name="Wilson R.K."/>
        </authorList>
    </citation>
    <scope>NUCLEOTIDE SEQUENCE [LARGE SCALE GENOMIC DNA]</scope>
    <source>
        <strain evidence="5">PB2801</strain>
    </source>
</reference>
<sequence>MVQIPNTPTLVAEENVNHKRYKAQPQESFAIQQVVKPVPAPEPRFRGPAIKDKSESSRKDRLPVSGEYFENEKGDRFILRQKLGDGAMGHVFLSIFGGRTVAIKTEKYSTGMLPMEIKVLLSIKRNKGSHFCEIIDYGTIRREYNYMVISLLGKDLYRLRAEQPNRSFSLNTTTKIALETLEAIEELHAIGYLSRDVKPSNFAPGMREYGQHKTIYMFDFGLAKKYVDREHKKLKSRGEVGWRGTVRYGSLQAHKRLDLGRRDDIECWFYMLIEMYVGELPWRHMTDRALVGQAKLAVRNESRQVFFNRIPRQFEMIMGMIDGYAFEVRPEYKQLKALIMEIRLENGIPDRCKWDWQIEESQHSELTETTSVMSDLAILAEQGITNYTDRAHENEVIVSLASKDISYTTMHTDGYKIKISASKQMIQKDVFLQQTPSNGCQCQHGNCACCMGISVPEFRHSVCANVTYNPISIGLDLSIGVDGHYFSEEISLRNPPPICFSLPIPGAEHVAGVCVAFTKLDLDKKSKILAGCMDFEVELIHLRVLSFHLGCFRMPI</sequence>
<dbReference type="EMBL" id="GL379898">
    <property type="protein sequence ID" value="EGT32842.1"/>
    <property type="molecule type" value="Genomic_DNA"/>
</dbReference>
<dbReference type="GO" id="GO:0005524">
    <property type="term" value="F:ATP binding"/>
    <property type="evidence" value="ECO:0007669"/>
    <property type="project" value="UniProtKB-UniRule"/>
</dbReference>
<feature type="binding site" evidence="1">
    <location>
        <position position="104"/>
    </location>
    <ligand>
        <name>ATP</name>
        <dbReference type="ChEBI" id="CHEBI:30616"/>
    </ligand>
</feature>
<dbReference type="InterPro" id="IPR000719">
    <property type="entry name" value="Prot_kinase_dom"/>
</dbReference>
<dbReference type="InterPro" id="IPR031941">
    <property type="entry name" value="DUF4773"/>
</dbReference>
<organism evidence="5">
    <name type="scientific">Caenorhabditis brenneri</name>
    <name type="common">Nematode worm</name>
    <dbReference type="NCBI Taxonomy" id="135651"/>
    <lineage>
        <taxon>Eukaryota</taxon>
        <taxon>Metazoa</taxon>
        <taxon>Ecdysozoa</taxon>
        <taxon>Nematoda</taxon>
        <taxon>Chromadorea</taxon>
        <taxon>Rhabditida</taxon>
        <taxon>Rhabditina</taxon>
        <taxon>Rhabditomorpha</taxon>
        <taxon>Rhabditoidea</taxon>
        <taxon>Rhabditidae</taxon>
        <taxon>Peloderinae</taxon>
        <taxon>Caenorhabditis</taxon>
    </lineage>
</organism>
<gene>
    <name evidence="4" type="ORF">CAEBREN_02484</name>
</gene>
<dbReference type="Gene3D" id="1.10.510.10">
    <property type="entry name" value="Transferase(Phosphotransferase) domain 1"/>
    <property type="match status" value="1"/>
</dbReference>
<evidence type="ECO:0000313" key="5">
    <source>
        <dbReference type="Proteomes" id="UP000008068"/>
    </source>
</evidence>
<feature type="domain" description="Protein kinase" evidence="3">
    <location>
        <begin position="77"/>
        <end position="344"/>
    </location>
</feature>
<dbReference type="SMART" id="SM00220">
    <property type="entry name" value="S_TKc"/>
    <property type="match status" value="1"/>
</dbReference>
<dbReference type="PROSITE" id="PS50011">
    <property type="entry name" value="PROTEIN_KINASE_DOM"/>
    <property type="match status" value="1"/>
</dbReference>
<dbReference type="InterPro" id="IPR011009">
    <property type="entry name" value="Kinase-like_dom_sf"/>
</dbReference>
<dbReference type="OrthoDB" id="2687620at2759"/>
<dbReference type="FunFam" id="1.10.510.10:FF:001089">
    <property type="entry name" value="Protein CBG12477"/>
    <property type="match status" value="1"/>
</dbReference>